<comment type="caution">
    <text evidence="9">The sequence shown here is derived from an EMBL/GenBank/DDBJ whole genome shotgun (WGS) entry which is preliminary data.</text>
</comment>
<dbReference type="PROSITE" id="PS51462">
    <property type="entry name" value="NUDIX"/>
    <property type="match status" value="1"/>
</dbReference>
<reference evidence="9 10" key="1">
    <citation type="submission" date="2019-03" db="EMBL/GenBank/DDBJ databases">
        <title>Rhodosporidium diobovatum UCD-FST 08-225 genome sequencing, assembly, and annotation.</title>
        <authorList>
            <person name="Fakankun I.U."/>
            <person name="Fristensky B."/>
            <person name="Levin D.B."/>
        </authorList>
    </citation>
    <scope>NUCLEOTIDE SEQUENCE [LARGE SCALE GENOMIC DNA]</scope>
    <source>
        <strain evidence="9 10">UCD-FST 08-225</strain>
    </source>
</reference>
<evidence type="ECO:0000256" key="3">
    <source>
        <dbReference type="ARBA" id="ARBA00022723"/>
    </source>
</evidence>
<evidence type="ECO:0000256" key="6">
    <source>
        <dbReference type="ARBA" id="ARBA00023211"/>
    </source>
</evidence>
<feature type="region of interest" description="Disordered" evidence="7">
    <location>
        <begin position="1"/>
        <end position="30"/>
    </location>
</feature>
<dbReference type="EMBL" id="SOZI01000007">
    <property type="protein sequence ID" value="TNY23827.1"/>
    <property type="molecule type" value="Genomic_DNA"/>
</dbReference>
<proteinExistence type="predicted"/>
<dbReference type="Proteomes" id="UP000311382">
    <property type="component" value="Unassembled WGS sequence"/>
</dbReference>
<keyword evidence="5" id="KW-0460">Magnesium</keyword>
<dbReference type="SUPFAM" id="SSF55811">
    <property type="entry name" value="Nudix"/>
    <property type="match status" value="1"/>
</dbReference>
<dbReference type="GO" id="GO:0005739">
    <property type="term" value="C:mitochondrion"/>
    <property type="evidence" value="ECO:0007669"/>
    <property type="project" value="TreeGrafter"/>
</dbReference>
<evidence type="ECO:0000313" key="10">
    <source>
        <dbReference type="Proteomes" id="UP000311382"/>
    </source>
</evidence>
<keyword evidence="6" id="KW-0464">Manganese</keyword>
<name>A0A5C5G3Y8_9BASI</name>
<comment type="cofactor">
    <cofactor evidence="2">
        <name>Mg(2+)</name>
        <dbReference type="ChEBI" id="CHEBI:18420"/>
    </cofactor>
</comment>
<dbReference type="GO" id="GO:0016818">
    <property type="term" value="F:hydrolase activity, acting on acid anhydrides, in phosphorus-containing anhydrides"/>
    <property type="evidence" value="ECO:0007669"/>
    <property type="project" value="InterPro"/>
</dbReference>
<evidence type="ECO:0000256" key="7">
    <source>
        <dbReference type="SAM" id="MobiDB-lite"/>
    </source>
</evidence>
<dbReference type="InterPro" id="IPR039121">
    <property type="entry name" value="NUDT19"/>
</dbReference>
<gene>
    <name evidence="9" type="ORF">DMC30DRAFT_413738</name>
</gene>
<dbReference type="CDD" id="cd18870">
    <property type="entry name" value="NUDIX_AcylCoAdiphos_Nudt19"/>
    <property type="match status" value="1"/>
</dbReference>
<evidence type="ECO:0000256" key="2">
    <source>
        <dbReference type="ARBA" id="ARBA00001946"/>
    </source>
</evidence>
<accession>A0A5C5G3Y8</accession>
<dbReference type="GO" id="GO:0046872">
    <property type="term" value="F:metal ion binding"/>
    <property type="evidence" value="ECO:0007669"/>
    <property type="project" value="UniProtKB-KW"/>
</dbReference>
<organism evidence="9 10">
    <name type="scientific">Rhodotorula diobovata</name>
    <dbReference type="NCBI Taxonomy" id="5288"/>
    <lineage>
        <taxon>Eukaryota</taxon>
        <taxon>Fungi</taxon>
        <taxon>Dikarya</taxon>
        <taxon>Basidiomycota</taxon>
        <taxon>Pucciniomycotina</taxon>
        <taxon>Microbotryomycetes</taxon>
        <taxon>Sporidiobolales</taxon>
        <taxon>Sporidiobolaceae</taxon>
        <taxon>Rhodotorula</taxon>
    </lineage>
</organism>
<evidence type="ECO:0000256" key="5">
    <source>
        <dbReference type="ARBA" id="ARBA00022842"/>
    </source>
</evidence>
<sequence>MSKPAGTPLVSSSAPMKRGTASTAEGKGRARPSLSSSLVLLAPLTSRTSDGFDYRVLLLKRHAQSRTYEQAHVFPGGNIDPIDLDAAAWSSLFPSDASATGPSTSPGLSASELQSLKICAVRETFEESGLLLLEPTTDSAAAATGGKSAQQAWNAFPAEEKTRWREEVHRDGKRFIDLLKTLGEGVKPALSSLTHWSRWITPVILPRRFDTHFFIAVLPPSFAPASPHAPTHETLVSSDGVETSSADWLTPLEAIGRAVAHTEGLTAASLASTSPPATAAGAEPIILHPPQFNLMAELACNHRSLASLLEPGSAAAAAAPAAAAAAPVVRPRRVVPFTPQIAHVLDGQGRERRATILPGDDEYAYEAGVGLDEVMERVERSAKGGRRNRSYVLAPRKGQVGLTVEGCLRENVVDVLGRGWEDMRGGDSGRPLPGGLKL</sequence>
<feature type="domain" description="Nudix hydrolase" evidence="8">
    <location>
        <begin position="31"/>
        <end position="271"/>
    </location>
</feature>
<evidence type="ECO:0000259" key="8">
    <source>
        <dbReference type="PROSITE" id="PS51462"/>
    </source>
</evidence>
<dbReference type="PANTHER" id="PTHR12318:SF0">
    <property type="entry name" value="ACYL-COENZYME A DIPHOSPHATASE NUDT19"/>
    <property type="match status" value="1"/>
</dbReference>
<dbReference type="InterPro" id="IPR015797">
    <property type="entry name" value="NUDIX_hydrolase-like_dom_sf"/>
</dbReference>
<protein>
    <recommendedName>
        <fullName evidence="8">Nudix hydrolase domain-containing protein</fullName>
    </recommendedName>
</protein>
<evidence type="ECO:0000256" key="1">
    <source>
        <dbReference type="ARBA" id="ARBA00001936"/>
    </source>
</evidence>
<evidence type="ECO:0000313" key="9">
    <source>
        <dbReference type="EMBL" id="TNY23827.1"/>
    </source>
</evidence>
<dbReference type="AlphaFoldDB" id="A0A5C5G3Y8"/>
<dbReference type="InterPro" id="IPR000086">
    <property type="entry name" value="NUDIX_hydrolase_dom"/>
</dbReference>
<dbReference type="STRING" id="5288.A0A5C5G3Y8"/>
<comment type="cofactor">
    <cofactor evidence="1">
        <name>Mn(2+)</name>
        <dbReference type="ChEBI" id="CHEBI:29035"/>
    </cofactor>
</comment>
<keyword evidence="10" id="KW-1185">Reference proteome</keyword>
<keyword evidence="4" id="KW-0378">Hydrolase</keyword>
<dbReference type="OrthoDB" id="1695362at2759"/>
<dbReference type="PANTHER" id="PTHR12318">
    <property type="entry name" value="TESTOSTERONE-REGULATED PROTEIN RP2"/>
    <property type="match status" value="1"/>
</dbReference>
<dbReference type="Gene3D" id="3.90.79.10">
    <property type="entry name" value="Nucleoside Triphosphate Pyrophosphohydrolase"/>
    <property type="match status" value="1"/>
</dbReference>
<evidence type="ECO:0000256" key="4">
    <source>
        <dbReference type="ARBA" id="ARBA00022801"/>
    </source>
</evidence>
<keyword evidence="3" id="KW-0479">Metal-binding</keyword>